<gene>
    <name evidence="1" type="ORF">ABS362_09910</name>
</gene>
<evidence type="ECO:0000313" key="1">
    <source>
        <dbReference type="EMBL" id="MER2997864.1"/>
    </source>
</evidence>
<comment type="caution">
    <text evidence="1">The sequence shown here is derived from an EMBL/GenBank/DDBJ whole genome shotgun (WGS) entry which is preliminary data.</text>
</comment>
<accession>A0ABV1RU03</accession>
<reference evidence="1 2" key="1">
    <citation type="submission" date="2024-06" db="EMBL/GenBank/DDBJ databases">
        <title>Pontibacter populi HYL7-15.</title>
        <authorList>
            <person name="Kim M.K."/>
        </authorList>
    </citation>
    <scope>NUCLEOTIDE SEQUENCE [LARGE SCALE GENOMIC DNA]</scope>
    <source>
        <strain evidence="1 2">HYL7-15</strain>
    </source>
</reference>
<name>A0ABV1RU03_9BACT</name>
<dbReference type="Pfam" id="PF14054">
    <property type="entry name" value="DUF4249"/>
    <property type="match status" value="1"/>
</dbReference>
<organism evidence="1 2">
    <name type="scientific">Pontibacter populi</name>
    <dbReference type="NCBI Taxonomy" id="890055"/>
    <lineage>
        <taxon>Bacteria</taxon>
        <taxon>Pseudomonadati</taxon>
        <taxon>Bacteroidota</taxon>
        <taxon>Cytophagia</taxon>
        <taxon>Cytophagales</taxon>
        <taxon>Hymenobacteraceae</taxon>
        <taxon>Pontibacter</taxon>
    </lineage>
</organism>
<proteinExistence type="predicted"/>
<protein>
    <submittedName>
        <fullName evidence="1">DUF4249 domain-containing protein</fullName>
    </submittedName>
</protein>
<sequence>MKIIYIISFLLLSAIVGLTGCESVVENLDSFEGKSKLVIVSYISPQDTMLVVQIQKTQPAIGRKMTDEQLKVKDAIVTISDGASVVALAYNPERLQYEADARTWPITAGKTYSLKVMSPAGNAEASCTIPATEGIEITEIQAPYTIEKDYYGKDIRRYSVSYTWRDAPGITNYYRTLAYKQYTYTDPVNGKKFIQREGLYWDYGDGNIHTDTETQNDLLSTEKLSYYEYNYESIDKPFHIYAVLVVADRNYYLYQQSLDNQGENSGNPFAEPYVMYTNIEGGLGVFAGYNQVVSRLELE</sequence>
<dbReference type="PROSITE" id="PS51257">
    <property type="entry name" value="PROKAR_LIPOPROTEIN"/>
    <property type="match status" value="1"/>
</dbReference>
<dbReference type="InterPro" id="IPR025345">
    <property type="entry name" value="DUF4249"/>
</dbReference>
<dbReference type="RefSeq" id="WP_350412286.1">
    <property type="nucleotide sequence ID" value="NZ_JBEOKT010000007.1"/>
</dbReference>
<dbReference type="Proteomes" id="UP001476807">
    <property type="component" value="Unassembled WGS sequence"/>
</dbReference>
<dbReference type="EMBL" id="JBEOKT010000007">
    <property type="protein sequence ID" value="MER2997864.1"/>
    <property type="molecule type" value="Genomic_DNA"/>
</dbReference>
<keyword evidence="2" id="KW-1185">Reference proteome</keyword>
<evidence type="ECO:0000313" key="2">
    <source>
        <dbReference type="Proteomes" id="UP001476807"/>
    </source>
</evidence>